<organism evidence="2 3">
    <name type="scientific">Talaromyces proteolyticus</name>
    <dbReference type="NCBI Taxonomy" id="1131652"/>
    <lineage>
        <taxon>Eukaryota</taxon>
        <taxon>Fungi</taxon>
        <taxon>Dikarya</taxon>
        <taxon>Ascomycota</taxon>
        <taxon>Pezizomycotina</taxon>
        <taxon>Eurotiomycetes</taxon>
        <taxon>Eurotiomycetidae</taxon>
        <taxon>Eurotiales</taxon>
        <taxon>Trichocomaceae</taxon>
        <taxon>Talaromyces</taxon>
        <taxon>Talaromyces sect. Bacilispori</taxon>
    </lineage>
</organism>
<dbReference type="AlphaFoldDB" id="A0AAD4L3F6"/>
<evidence type="ECO:0000313" key="3">
    <source>
        <dbReference type="Proteomes" id="UP001201262"/>
    </source>
</evidence>
<accession>A0AAD4L3F6</accession>
<evidence type="ECO:0000313" key="2">
    <source>
        <dbReference type="EMBL" id="KAH8705203.1"/>
    </source>
</evidence>
<gene>
    <name evidence="2" type="ORF">BGW36DRAFT_456707</name>
</gene>
<name>A0AAD4L3F6_9EURO</name>
<dbReference type="Proteomes" id="UP001201262">
    <property type="component" value="Unassembled WGS sequence"/>
</dbReference>
<sequence>MSSPALSTTSTPLYRVFRGLKSTQVIATPANEREWRVTLNEFKAIYLEGKWKECESKCSRLLEASKGKPVIYPYVLFLIGSCVEIHARNMHQYSAGKGKKMEEAATWFEKCEKALPHSIKLPDEHNVPNNALRTPPMSPKSGRLSVTDINKSPPTAFGAKSRFDPTPNRHEERENERQLGVDHHKKESPGGLVSSITKMIDRTLELPFDETDPFLSLTPEAASLGARIGNWLIPPVPRLTPSPLRICKVKSDNILGESASKPFHFTTAPSLQSQDGHANGISHFSIENQTPDLEVRPLKKRTNFTSYDSVFFENSIHRSDCRYTGFVDDDGNSESTIKYKTWDEHIKWEIETSQGDGKFLIDETNAYSPSAKPSPLRIKPKRMILKPVDAFNSDQFSLGRLQRFWEISSFNGIIAKNSDAQSLSAVEPTWAYLSAQYRAALSAEDECVQALKTHVTNYNNHLASLSAYLQRNVSRLRQLATTIDFNRTSHIEARRIQPTKSYWSFSVKSNSGDFNGNDDYDEHRDKPEMKANLGWAAPGTILNETKKERVKRLKAERFRNVGMQNEKRGHKGRSWYLDLCGEILDDIEGLMRGVY</sequence>
<evidence type="ECO:0000256" key="1">
    <source>
        <dbReference type="SAM" id="MobiDB-lite"/>
    </source>
</evidence>
<feature type="compositionally biased region" description="Basic and acidic residues" evidence="1">
    <location>
        <begin position="161"/>
        <end position="188"/>
    </location>
</feature>
<dbReference type="RefSeq" id="XP_046077824.1">
    <property type="nucleotide sequence ID" value="XM_046221937.1"/>
</dbReference>
<keyword evidence="3" id="KW-1185">Reference proteome</keyword>
<dbReference type="GeneID" id="70252224"/>
<comment type="caution">
    <text evidence="2">The sequence shown here is derived from an EMBL/GenBank/DDBJ whole genome shotgun (WGS) entry which is preliminary data.</text>
</comment>
<proteinExistence type="predicted"/>
<dbReference type="EMBL" id="JAJTJA010000001">
    <property type="protein sequence ID" value="KAH8705203.1"/>
    <property type="molecule type" value="Genomic_DNA"/>
</dbReference>
<feature type="region of interest" description="Disordered" evidence="1">
    <location>
        <begin position="120"/>
        <end position="191"/>
    </location>
</feature>
<reference evidence="2" key="1">
    <citation type="submission" date="2021-12" db="EMBL/GenBank/DDBJ databases">
        <title>Convergent genome expansion in fungi linked to evolution of root-endophyte symbiosis.</title>
        <authorList>
            <consortium name="DOE Joint Genome Institute"/>
            <person name="Ke Y.-H."/>
            <person name="Bonito G."/>
            <person name="Liao H.-L."/>
            <person name="Looney B."/>
            <person name="Rojas-Flechas A."/>
            <person name="Nash J."/>
            <person name="Hameed K."/>
            <person name="Schadt C."/>
            <person name="Martin F."/>
            <person name="Crous P.W."/>
            <person name="Miettinen O."/>
            <person name="Magnuson J.K."/>
            <person name="Labbe J."/>
            <person name="Jacobson D."/>
            <person name="Doktycz M.J."/>
            <person name="Veneault-Fourrey C."/>
            <person name="Kuo A."/>
            <person name="Mondo S."/>
            <person name="Calhoun S."/>
            <person name="Riley R."/>
            <person name="Ohm R."/>
            <person name="LaButti K."/>
            <person name="Andreopoulos B."/>
            <person name="Pangilinan J."/>
            <person name="Nolan M."/>
            <person name="Tritt A."/>
            <person name="Clum A."/>
            <person name="Lipzen A."/>
            <person name="Daum C."/>
            <person name="Barry K."/>
            <person name="Grigoriev I.V."/>
            <person name="Vilgalys R."/>
        </authorList>
    </citation>
    <scope>NUCLEOTIDE SEQUENCE</scope>
    <source>
        <strain evidence="2">PMI_201</strain>
    </source>
</reference>
<protein>
    <submittedName>
        <fullName evidence="2">Uncharacterized protein</fullName>
    </submittedName>
</protein>